<gene>
    <name evidence="6" type="ORF">HNQ67_001547</name>
</gene>
<name>A0A7W8HY48_9CAUL</name>
<dbReference type="Gene3D" id="2.40.170.20">
    <property type="entry name" value="TonB-dependent receptor, beta-barrel domain"/>
    <property type="match status" value="2"/>
</dbReference>
<feature type="domain" description="TonB-dependent receptor plug" evidence="5">
    <location>
        <begin position="88"/>
        <end position="163"/>
    </location>
</feature>
<feature type="compositionally biased region" description="Gly residues" evidence="4">
    <location>
        <begin position="746"/>
        <end position="761"/>
    </location>
</feature>
<comment type="subcellular location">
    <subcellularLocation>
        <location evidence="1">Cell outer membrane</location>
    </subcellularLocation>
</comment>
<comment type="caution">
    <text evidence="6">The sequence shown here is derived from an EMBL/GenBank/DDBJ whole genome shotgun (WGS) entry which is preliminary data.</text>
</comment>
<dbReference type="Gene3D" id="2.170.130.10">
    <property type="entry name" value="TonB-dependent receptor, plug domain"/>
    <property type="match status" value="1"/>
</dbReference>
<proteinExistence type="predicted"/>
<evidence type="ECO:0000256" key="2">
    <source>
        <dbReference type="ARBA" id="ARBA00023136"/>
    </source>
</evidence>
<feature type="compositionally biased region" description="Low complexity" evidence="4">
    <location>
        <begin position="715"/>
        <end position="730"/>
    </location>
</feature>
<dbReference type="Proteomes" id="UP000566663">
    <property type="component" value="Unassembled WGS sequence"/>
</dbReference>
<dbReference type="SUPFAM" id="SSF56935">
    <property type="entry name" value="Porins"/>
    <property type="match status" value="1"/>
</dbReference>
<dbReference type="EMBL" id="JACHFZ010000003">
    <property type="protein sequence ID" value="MBB5292027.1"/>
    <property type="molecule type" value="Genomic_DNA"/>
</dbReference>
<dbReference type="AlphaFoldDB" id="A0A7W8HY48"/>
<keyword evidence="3" id="KW-0998">Cell outer membrane</keyword>
<evidence type="ECO:0000256" key="1">
    <source>
        <dbReference type="ARBA" id="ARBA00004442"/>
    </source>
</evidence>
<dbReference type="InterPro" id="IPR036942">
    <property type="entry name" value="Beta-barrel_TonB_sf"/>
</dbReference>
<dbReference type="InterPro" id="IPR012910">
    <property type="entry name" value="Plug_dom"/>
</dbReference>
<protein>
    <recommendedName>
        <fullName evidence="5">TonB-dependent receptor plug domain-containing protein</fullName>
    </recommendedName>
</protein>
<dbReference type="PANTHER" id="PTHR47234">
    <property type="match status" value="1"/>
</dbReference>
<dbReference type="Pfam" id="PF07715">
    <property type="entry name" value="Plug"/>
    <property type="match status" value="1"/>
</dbReference>
<organism evidence="6 7">
    <name type="scientific">Brevundimonas basaltis</name>
    <dbReference type="NCBI Taxonomy" id="472166"/>
    <lineage>
        <taxon>Bacteria</taxon>
        <taxon>Pseudomonadati</taxon>
        <taxon>Pseudomonadota</taxon>
        <taxon>Alphaproteobacteria</taxon>
        <taxon>Caulobacterales</taxon>
        <taxon>Caulobacteraceae</taxon>
        <taxon>Brevundimonas</taxon>
    </lineage>
</organism>
<evidence type="ECO:0000256" key="4">
    <source>
        <dbReference type="SAM" id="MobiDB-lite"/>
    </source>
</evidence>
<accession>A0A7W8HY48</accession>
<reference evidence="6 7" key="1">
    <citation type="submission" date="2020-08" db="EMBL/GenBank/DDBJ databases">
        <title>Genomic Encyclopedia of Type Strains, Phase IV (KMG-IV): sequencing the most valuable type-strain genomes for metagenomic binning, comparative biology and taxonomic classification.</title>
        <authorList>
            <person name="Goeker M."/>
        </authorList>
    </citation>
    <scope>NUCLEOTIDE SEQUENCE [LARGE SCALE GENOMIC DNA]</scope>
    <source>
        <strain evidence="6 7">DSM 25335</strain>
    </source>
</reference>
<dbReference type="RefSeq" id="WP_183254078.1">
    <property type="nucleotide sequence ID" value="NZ_BAAAFF010000002.1"/>
</dbReference>
<dbReference type="PANTHER" id="PTHR47234:SF1">
    <property type="entry name" value="TONB-DEPENDENT RECEPTOR"/>
    <property type="match status" value="1"/>
</dbReference>
<feature type="region of interest" description="Disordered" evidence="4">
    <location>
        <begin position="715"/>
        <end position="761"/>
    </location>
</feature>
<evidence type="ECO:0000313" key="7">
    <source>
        <dbReference type="Proteomes" id="UP000566663"/>
    </source>
</evidence>
<evidence type="ECO:0000256" key="3">
    <source>
        <dbReference type="ARBA" id="ARBA00023237"/>
    </source>
</evidence>
<keyword evidence="7" id="KW-1185">Reference proteome</keyword>
<dbReference type="GO" id="GO:0009279">
    <property type="term" value="C:cell outer membrane"/>
    <property type="evidence" value="ECO:0007669"/>
    <property type="project" value="UniProtKB-SubCell"/>
</dbReference>
<dbReference type="InterPro" id="IPR037066">
    <property type="entry name" value="Plug_dom_sf"/>
</dbReference>
<evidence type="ECO:0000259" key="5">
    <source>
        <dbReference type="Pfam" id="PF07715"/>
    </source>
</evidence>
<feature type="region of interest" description="Disordered" evidence="4">
    <location>
        <begin position="18"/>
        <end position="87"/>
    </location>
</feature>
<evidence type="ECO:0000313" key="6">
    <source>
        <dbReference type="EMBL" id="MBB5292027.1"/>
    </source>
</evidence>
<sequence>MLLVTTALSGLMAGAIQTAPAPASPAARREAPPQQQPEPRPAASQDPEPATPALSEEERANAVDLGTVDVSTTRPRGSVDSDIPPDVTLTAEDIQSYGASSISELLTYLEPLTRSSRGSGGQPVMLVNGRRISGFREIAGIPPEAIERVDILPEEVALEYGYRADQRVVNFVLKANFRSITAQVEGRVPTAGGRTVNELETNLLRISGAQRWSMELEYERATPLFESERDLIRDPGSTPYDLTGNISGLPFGDEIDPALSGQVGEVATVAPVPTAGFTLNDFAAAYGDPRTGDLGAYRTLMSATERAEVSGTIKTDLNSETAVTFSASLRDESNRSFNGLPGVTLTLPDGNPFSPFAEDVLVYRYLDDAAALGRQTDTLTSEAGFLLDGFLGEDWRWTFNGEFTRNETDTVTGRGYGAAPFQTRLDSGDATANPFGALAPVDFTVVANDTARSVSQRIDTEFVLTGDLWELPAGGVSTTFKVGADTLSLDSASTRGGVTTERKQSRDRLSGLTNVTLPVASRRTGVLPALGDLSVSLNAGFEDLSDFGGLSILGATVNWSPIEKLSFLASFTDEEGSPSISQLNNPVIATPNVPVFDFAAGPNGETVQITRIEGGNPNLDPETRRVWKAGITLQPFTDENLRINSTWTRTSIEDSINSFPTITSELEAALPARFTRDPAGNLISIDATPLNFARAEREDIRTGFNFSKAFGTPTPRAAPGAAQGGPVVVRGPGGGDGPRGERREGGGGPVMRAIGGGRGGGMQPGQGRYMISIYHTYRLQDEILIADGIPVLDLLDGAATSGRGGSPRHELQGQVGVFKDGMGAFLRANWTDDTRVDGGTGPDLNFSGRTTVNLNMFMDLGARTSWVERYSWLKGARVQLGINNLFDSRTEVTSSAGDTPLTYQPDYLDPEGRSISLSLRKILF</sequence>
<keyword evidence="2" id="KW-0472">Membrane</keyword>